<evidence type="ECO:0000313" key="6">
    <source>
        <dbReference type="Proteomes" id="UP000242699"/>
    </source>
</evidence>
<protein>
    <recommendedName>
        <fullName evidence="4">HTH luxR-type domain-containing protein</fullName>
    </recommendedName>
</protein>
<dbReference type="PANTHER" id="PTHR44688:SF16">
    <property type="entry name" value="DNA-BINDING TRANSCRIPTIONAL ACTIVATOR DEVR_DOSR"/>
    <property type="match status" value="1"/>
</dbReference>
<dbReference type="InterPro" id="IPR036388">
    <property type="entry name" value="WH-like_DNA-bd_sf"/>
</dbReference>
<dbReference type="InterPro" id="IPR035965">
    <property type="entry name" value="PAS-like_dom_sf"/>
</dbReference>
<dbReference type="SUPFAM" id="SSF55785">
    <property type="entry name" value="PYP-like sensor domain (PAS domain)"/>
    <property type="match status" value="1"/>
</dbReference>
<dbReference type="PRINTS" id="PR00038">
    <property type="entry name" value="HTHLUXR"/>
</dbReference>
<dbReference type="SMART" id="SM00421">
    <property type="entry name" value="HTH_LUXR"/>
    <property type="match status" value="1"/>
</dbReference>
<dbReference type="Proteomes" id="UP000242699">
    <property type="component" value="Unassembled WGS sequence"/>
</dbReference>
<dbReference type="Pfam" id="PF00196">
    <property type="entry name" value="GerE"/>
    <property type="match status" value="1"/>
</dbReference>
<evidence type="ECO:0000256" key="1">
    <source>
        <dbReference type="ARBA" id="ARBA00023015"/>
    </source>
</evidence>
<reference evidence="5 6" key="1">
    <citation type="journal article" date="2014" name="BMC Genomics">
        <title>Comparison of environmental and isolate Sulfobacillus genomes reveals diverse carbon, sulfur, nitrogen, and hydrogen metabolisms.</title>
        <authorList>
            <person name="Justice N.B."/>
            <person name="Norman A."/>
            <person name="Brown C.T."/>
            <person name="Singh A."/>
            <person name="Thomas B.C."/>
            <person name="Banfield J.F."/>
        </authorList>
    </citation>
    <scope>NUCLEOTIDE SEQUENCE [LARGE SCALE GENOMIC DNA]</scope>
    <source>
        <strain evidence="5">AMDSBA1</strain>
    </source>
</reference>
<dbReference type="EMBL" id="PXYT01000006">
    <property type="protein sequence ID" value="PSR30904.1"/>
    <property type="molecule type" value="Genomic_DNA"/>
</dbReference>
<organism evidence="5 6">
    <name type="scientific">Sulfobacillus benefaciens</name>
    <dbReference type="NCBI Taxonomy" id="453960"/>
    <lineage>
        <taxon>Bacteria</taxon>
        <taxon>Bacillati</taxon>
        <taxon>Bacillota</taxon>
        <taxon>Clostridia</taxon>
        <taxon>Eubacteriales</taxon>
        <taxon>Clostridiales Family XVII. Incertae Sedis</taxon>
        <taxon>Sulfobacillus</taxon>
    </lineage>
</organism>
<feature type="domain" description="HTH luxR-type" evidence="4">
    <location>
        <begin position="111"/>
        <end position="176"/>
    </location>
</feature>
<dbReference type="SUPFAM" id="SSF46894">
    <property type="entry name" value="C-terminal effector domain of the bipartite response regulators"/>
    <property type="match status" value="1"/>
</dbReference>
<dbReference type="CDD" id="cd00130">
    <property type="entry name" value="PAS"/>
    <property type="match status" value="1"/>
</dbReference>
<sequence>MIWSSGACFVVDRHLKIEHWNDAMALFMGLAPQQTLHQPCFDVFRARSVTGLNFCQALCPLIQSHDTEHLEQPLIVVVPTQFTGQQLVQVHFALWENPLTIVHWIHPVNRDFIPPNPLTPRQHQIFSLLSQGMTRIDIAHALNIALSTVNTHIRRVCDMWDVPTERQALTYFIRMQSGGKGPPNDDPDSSTT</sequence>
<dbReference type="PROSITE" id="PS50043">
    <property type="entry name" value="HTH_LUXR_2"/>
    <property type="match status" value="1"/>
</dbReference>
<dbReference type="Gene3D" id="3.30.450.20">
    <property type="entry name" value="PAS domain"/>
    <property type="match status" value="1"/>
</dbReference>
<dbReference type="AlphaFoldDB" id="A0A2T2X8R7"/>
<evidence type="ECO:0000256" key="3">
    <source>
        <dbReference type="ARBA" id="ARBA00023163"/>
    </source>
</evidence>
<keyword evidence="3" id="KW-0804">Transcription</keyword>
<evidence type="ECO:0000256" key="2">
    <source>
        <dbReference type="ARBA" id="ARBA00023125"/>
    </source>
</evidence>
<evidence type="ECO:0000259" key="4">
    <source>
        <dbReference type="PROSITE" id="PS50043"/>
    </source>
</evidence>
<dbReference type="PANTHER" id="PTHR44688">
    <property type="entry name" value="DNA-BINDING TRANSCRIPTIONAL ACTIVATOR DEVR_DOSR"/>
    <property type="match status" value="1"/>
</dbReference>
<comment type="caution">
    <text evidence="5">The sequence shown here is derived from an EMBL/GenBank/DDBJ whole genome shotgun (WGS) entry which is preliminary data.</text>
</comment>
<accession>A0A2T2X8R7</accession>
<dbReference type="CDD" id="cd06170">
    <property type="entry name" value="LuxR_C_like"/>
    <property type="match status" value="1"/>
</dbReference>
<dbReference type="GO" id="GO:0006355">
    <property type="term" value="P:regulation of DNA-templated transcription"/>
    <property type="evidence" value="ECO:0007669"/>
    <property type="project" value="InterPro"/>
</dbReference>
<keyword evidence="2" id="KW-0238">DNA-binding</keyword>
<proteinExistence type="predicted"/>
<dbReference type="Gene3D" id="1.10.10.10">
    <property type="entry name" value="Winged helix-like DNA-binding domain superfamily/Winged helix DNA-binding domain"/>
    <property type="match status" value="1"/>
</dbReference>
<name>A0A2T2X8R7_9FIRM</name>
<dbReference type="InterPro" id="IPR000792">
    <property type="entry name" value="Tscrpt_reg_LuxR_C"/>
</dbReference>
<dbReference type="InterPro" id="IPR016032">
    <property type="entry name" value="Sig_transdc_resp-reg_C-effctor"/>
</dbReference>
<dbReference type="GO" id="GO:0003677">
    <property type="term" value="F:DNA binding"/>
    <property type="evidence" value="ECO:0007669"/>
    <property type="project" value="UniProtKB-KW"/>
</dbReference>
<evidence type="ECO:0000313" key="5">
    <source>
        <dbReference type="EMBL" id="PSR30904.1"/>
    </source>
</evidence>
<keyword evidence="1" id="KW-0805">Transcription regulation</keyword>
<dbReference type="InterPro" id="IPR000014">
    <property type="entry name" value="PAS"/>
</dbReference>
<gene>
    <name evidence="5" type="ORF">C7B43_04425</name>
</gene>